<accession>A0A6A7C3E8</accession>
<dbReference type="EMBL" id="MU005970">
    <property type="protein sequence ID" value="KAF2861777.1"/>
    <property type="molecule type" value="Genomic_DNA"/>
</dbReference>
<evidence type="ECO:0000256" key="1">
    <source>
        <dbReference type="SAM" id="Phobius"/>
    </source>
</evidence>
<keyword evidence="1" id="KW-0472">Membrane</keyword>
<organism evidence="2 3">
    <name type="scientific">Piedraia hortae CBS 480.64</name>
    <dbReference type="NCBI Taxonomy" id="1314780"/>
    <lineage>
        <taxon>Eukaryota</taxon>
        <taxon>Fungi</taxon>
        <taxon>Dikarya</taxon>
        <taxon>Ascomycota</taxon>
        <taxon>Pezizomycotina</taxon>
        <taxon>Dothideomycetes</taxon>
        <taxon>Dothideomycetidae</taxon>
        <taxon>Capnodiales</taxon>
        <taxon>Piedraiaceae</taxon>
        <taxon>Piedraia</taxon>
    </lineage>
</organism>
<protein>
    <submittedName>
        <fullName evidence="2">Uncharacterized protein</fullName>
    </submittedName>
</protein>
<dbReference type="Proteomes" id="UP000799421">
    <property type="component" value="Unassembled WGS sequence"/>
</dbReference>
<keyword evidence="1" id="KW-1133">Transmembrane helix</keyword>
<keyword evidence="1" id="KW-0812">Transmembrane</keyword>
<proteinExistence type="predicted"/>
<evidence type="ECO:0000313" key="2">
    <source>
        <dbReference type="EMBL" id="KAF2861777.1"/>
    </source>
</evidence>
<gene>
    <name evidence="2" type="ORF">K470DRAFT_30437</name>
</gene>
<dbReference type="AlphaFoldDB" id="A0A6A7C3E8"/>
<reference evidence="2" key="1">
    <citation type="journal article" date="2020" name="Stud. Mycol.">
        <title>101 Dothideomycetes genomes: a test case for predicting lifestyles and emergence of pathogens.</title>
        <authorList>
            <person name="Haridas S."/>
            <person name="Albert R."/>
            <person name="Binder M."/>
            <person name="Bloem J."/>
            <person name="Labutti K."/>
            <person name="Salamov A."/>
            <person name="Andreopoulos B."/>
            <person name="Baker S."/>
            <person name="Barry K."/>
            <person name="Bills G."/>
            <person name="Bluhm B."/>
            <person name="Cannon C."/>
            <person name="Castanera R."/>
            <person name="Culley D."/>
            <person name="Daum C."/>
            <person name="Ezra D."/>
            <person name="Gonzalez J."/>
            <person name="Henrissat B."/>
            <person name="Kuo A."/>
            <person name="Liang C."/>
            <person name="Lipzen A."/>
            <person name="Lutzoni F."/>
            <person name="Magnuson J."/>
            <person name="Mondo S."/>
            <person name="Nolan M."/>
            <person name="Ohm R."/>
            <person name="Pangilinan J."/>
            <person name="Park H.-J."/>
            <person name="Ramirez L."/>
            <person name="Alfaro M."/>
            <person name="Sun H."/>
            <person name="Tritt A."/>
            <person name="Yoshinaga Y."/>
            <person name="Zwiers L.-H."/>
            <person name="Turgeon B."/>
            <person name="Goodwin S."/>
            <person name="Spatafora J."/>
            <person name="Crous P."/>
            <person name="Grigoriev I."/>
        </authorList>
    </citation>
    <scope>NUCLEOTIDE SEQUENCE</scope>
    <source>
        <strain evidence="2">CBS 480.64</strain>
    </source>
</reference>
<sequence>MLNECVSTRLMEDNVQYPRGFERLCLCTHWGLARAVAVQNPLAKATSEPGRSGCSMRPIILLSLLLFALTAGWNIVSKFVVHGRC</sequence>
<name>A0A6A7C3E8_9PEZI</name>
<evidence type="ECO:0000313" key="3">
    <source>
        <dbReference type="Proteomes" id="UP000799421"/>
    </source>
</evidence>
<feature type="transmembrane region" description="Helical" evidence="1">
    <location>
        <begin position="59"/>
        <end position="81"/>
    </location>
</feature>
<keyword evidence="3" id="KW-1185">Reference proteome</keyword>